<dbReference type="PANTHER" id="PTHR37419:SF8">
    <property type="entry name" value="TOXIN YJJJ"/>
    <property type="match status" value="1"/>
</dbReference>
<sequence length="428" mass="47604">MPDQVNVYYEGWGERWQWGTLVSTTALTGRPQVAFEYGNDARQRGLELSAYMLPLAGPHLRRNFPLHQLDLPGPVYDSLPDGWGMLLMDRLFRRRGLTTARIGPLERLAYIGSNAMGAMTFEPVAPEAQELAVHIPLEQLAAEVQDVLQGEGGEFLQTLLLVGGSPQGARPKALVYRDPRTGGLTTAVTPGFEAWLVKFPAKEEHAEVCAIEMVYAHCLRLCGIETPDTQYFELPNGLAAFASRRFDRQDGLRIPMQSLAAFTGADYRTPGVLDYVNFLRATQMCTNDVREMALAYERAVFNVALNNRDDHPKNFAYLMSPDGKWKLAPAYDVTYCEGPHGYHQMDVMGQALAIPRADMLRLAAEAEMAPELAGRIIDGICDVASQFAAIAEDLYPGVITRDTLRTIQNQIDRNVALLRQGDKARSRR</sequence>
<dbReference type="Proteomes" id="UP000248918">
    <property type="component" value="Unassembled WGS sequence"/>
</dbReference>
<organism evidence="6 7">
    <name type="scientific">Paraburkholderia bryophila</name>
    <dbReference type="NCBI Taxonomy" id="420952"/>
    <lineage>
        <taxon>Bacteria</taxon>
        <taxon>Pseudomonadati</taxon>
        <taxon>Pseudomonadota</taxon>
        <taxon>Betaproteobacteria</taxon>
        <taxon>Burkholderiales</taxon>
        <taxon>Burkholderiaceae</taxon>
        <taxon>Paraburkholderia</taxon>
    </lineage>
</organism>
<dbReference type="InterPro" id="IPR017508">
    <property type="entry name" value="HipA_N1"/>
</dbReference>
<accession>A0A329CXX4</accession>
<evidence type="ECO:0000259" key="4">
    <source>
        <dbReference type="Pfam" id="PF07804"/>
    </source>
</evidence>
<name>A0A329CXX4_9BURK</name>
<comment type="similarity">
    <text evidence="1">Belongs to the HipA Ser/Thr kinase family.</text>
</comment>
<evidence type="ECO:0000313" key="6">
    <source>
        <dbReference type="EMBL" id="RAS38987.1"/>
    </source>
</evidence>
<gene>
    <name evidence="6" type="ORF">BX591_101317</name>
</gene>
<dbReference type="InterPro" id="IPR012893">
    <property type="entry name" value="HipA-like_C"/>
</dbReference>
<dbReference type="GO" id="GO:0004674">
    <property type="term" value="F:protein serine/threonine kinase activity"/>
    <property type="evidence" value="ECO:0007669"/>
    <property type="project" value="TreeGrafter"/>
</dbReference>
<dbReference type="PANTHER" id="PTHR37419">
    <property type="entry name" value="SERINE/THREONINE-PROTEIN KINASE TOXIN HIPA"/>
    <property type="match status" value="1"/>
</dbReference>
<feature type="domain" description="HipA N-terminal subdomain 1" evidence="5">
    <location>
        <begin position="16"/>
        <end position="121"/>
    </location>
</feature>
<dbReference type="Pfam" id="PF13657">
    <property type="entry name" value="Couple_hipA"/>
    <property type="match status" value="1"/>
</dbReference>
<keyword evidence="3 6" id="KW-0418">Kinase</keyword>
<evidence type="ECO:0000256" key="2">
    <source>
        <dbReference type="ARBA" id="ARBA00022679"/>
    </source>
</evidence>
<protein>
    <submittedName>
        <fullName evidence="6">Serine/threonine-protein kinase HipA</fullName>
    </submittedName>
</protein>
<dbReference type="InterPro" id="IPR052028">
    <property type="entry name" value="HipA_Ser/Thr_kinase"/>
</dbReference>
<reference evidence="6 7" key="1">
    <citation type="submission" date="2018-06" db="EMBL/GenBank/DDBJ databases">
        <title>Genomic Encyclopedia of Type Strains, Phase III (KMG-III): the genomes of soil and plant-associated and newly described type strains.</title>
        <authorList>
            <person name="Whitman W."/>
        </authorList>
    </citation>
    <scope>NUCLEOTIDE SEQUENCE [LARGE SCALE GENOMIC DNA]</scope>
    <source>
        <strain evidence="6 7">LMG 23644</strain>
    </source>
</reference>
<dbReference type="GO" id="GO:0005829">
    <property type="term" value="C:cytosol"/>
    <property type="evidence" value="ECO:0007669"/>
    <property type="project" value="TreeGrafter"/>
</dbReference>
<evidence type="ECO:0000256" key="1">
    <source>
        <dbReference type="ARBA" id="ARBA00010164"/>
    </source>
</evidence>
<dbReference type="OrthoDB" id="9805913at2"/>
<keyword evidence="2" id="KW-0808">Transferase</keyword>
<dbReference type="Gene3D" id="1.10.1070.20">
    <property type="match status" value="1"/>
</dbReference>
<comment type="caution">
    <text evidence="6">The sequence shown here is derived from an EMBL/GenBank/DDBJ whole genome shotgun (WGS) entry which is preliminary data.</text>
</comment>
<feature type="domain" description="HipA-like C-terminal" evidence="4">
    <location>
        <begin position="165"/>
        <end position="383"/>
    </location>
</feature>
<evidence type="ECO:0000313" key="7">
    <source>
        <dbReference type="Proteomes" id="UP000248918"/>
    </source>
</evidence>
<dbReference type="AlphaFoldDB" id="A0A329CXX4"/>
<evidence type="ECO:0000256" key="3">
    <source>
        <dbReference type="ARBA" id="ARBA00022777"/>
    </source>
</evidence>
<proteinExistence type="inferred from homology"/>
<dbReference type="EMBL" id="QLTK01000001">
    <property type="protein sequence ID" value="RAS38987.1"/>
    <property type="molecule type" value="Genomic_DNA"/>
</dbReference>
<evidence type="ECO:0000259" key="5">
    <source>
        <dbReference type="Pfam" id="PF13657"/>
    </source>
</evidence>
<dbReference type="RefSeq" id="WP_111928990.1">
    <property type="nucleotide sequence ID" value="NZ_CADFFP010000004.1"/>
</dbReference>
<dbReference type="Pfam" id="PF07804">
    <property type="entry name" value="HipA_C"/>
    <property type="match status" value="1"/>
</dbReference>